<reference evidence="6 7" key="1">
    <citation type="submission" date="2016-08" db="EMBL/GenBank/DDBJ databases">
        <title>Whole genome shotgun sequence of Pichia membranifaciens KS47-1.</title>
        <authorList>
            <person name="Konishi M."/>
            <person name="Ishida M."/>
            <person name="Arakawa T."/>
            <person name="Kato Y."/>
            <person name="Horiuchi J."/>
        </authorList>
    </citation>
    <scope>NUCLEOTIDE SEQUENCE [LARGE SCALE GENOMIC DNA]</scope>
    <source>
        <strain evidence="6 7">KS47-1</strain>
    </source>
</reference>
<dbReference type="InterPro" id="IPR044294">
    <property type="entry name" value="Lipase-like"/>
</dbReference>
<dbReference type="GO" id="GO:0005811">
    <property type="term" value="C:lipid droplet"/>
    <property type="evidence" value="ECO:0007669"/>
    <property type="project" value="TreeGrafter"/>
</dbReference>
<dbReference type="PANTHER" id="PTHR12482:SF24">
    <property type="entry name" value="LIPID DROPLET PHOSPHOLIPASE 1"/>
    <property type="match status" value="1"/>
</dbReference>
<dbReference type="GO" id="GO:0016042">
    <property type="term" value="P:lipid catabolic process"/>
    <property type="evidence" value="ECO:0007669"/>
    <property type="project" value="UniProtKB-KW"/>
</dbReference>
<dbReference type="GO" id="GO:0047372">
    <property type="term" value="F:monoacylglycerol lipase activity"/>
    <property type="evidence" value="ECO:0007669"/>
    <property type="project" value="TreeGrafter"/>
</dbReference>
<feature type="region of interest" description="Disordered" evidence="3">
    <location>
        <begin position="329"/>
        <end position="362"/>
    </location>
</feature>
<evidence type="ECO:0000256" key="2">
    <source>
        <dbReference type="ARBA" id="ARBA00022963"/>
    </source>
</evidence>
<name>A0A1Q2YLE5_9ASCO</name>
<dbReference type="InterPro" id="IPR007751">
    <property type="entry name" value="DUF676_lipase-like"/>
</dbReference>
<dbReference type="AlphaFoldDB" id="A0A1Q2YLE5"/>
<keyword evidence="4" id="KW-0472">Membrane</keyword>
<dbReference type="Pfam" id="PF05057">
    <property type="entry name" value="DUF676"/>
    <property type="match status" value="1"/>
</dbReference>
<dbReference type="InterPro" id="IPR029058">
    <property type="entry name" value="AB_hydrolase_fold"/>
</dbReference>
<dbReference type="OrthoDB" id="273452at2759"/>
<keyword evidence="4" id="KW-1133">Transmembrane helix</keyword>
<sequence>MSEDRRKNHLVVLIHGLWGSAQNLSRLESVLHHSLDETPNCKLHTYAPDCFSHFKTYDGIESIGGYIIPNLFKHLEKLQAEHGIVIEEISFVGYSLGGLIARYIIGELFEVGFFEKIKPGFFTTFATPHLGVTFYNSRILNVCGSHFLGQTGRDLFLVENVKGIVYKLCDPDRRYYRGLNLFKTKICVANAKFDRTVGFYSAFITKYDVFNDWNSVNPKYIKDLPTATLIENGKQIQCMVIDFNESERIDPAEKRQDPSQSSPSQSKFAMTVLLTVGFMLFPVIFSVSLFATIKSYLRRRILPKPDFAKLWKATSAYFELVGDEGDEEQSSLLSTSESQNFLKDSDKKQDDDDGYNEADNLQQRPIGVSHITRAVVENGLNMIDEDVDADVEQTISKKSPTDTSKLYSIDVDFELDYKSRSGSVKELVNNLINNDLSDVALTKNLDPLPFNDVRQRILDNLNSLSWTKIAVLLHNLNAHQSVVGRRGFERTPESIPFLFLYSFLIDTSMKQSSE</sequence>
<evidence type="ECO:0000256" key="1">
    <source>
        <dbReference type="ARBA" id="ARBA00007920"/>
    </source>
</evidence>
<feature type="transmembrane region" description="Helical" evidence="4">
    <location>
        <begin position="268"/>
        <end position="291"/>
    </location>
</feature>
<keyword evidence="2" id="KW-0442">Lipid degradation</keyword>
<feature type="domain" description="DUF676" evidence="5">
    <location>
        <begin position="6"/>
        <end position="201"/>
    </location>
</feature>
<keyword evidence="2" id="KW-0443">Lipid metabolism</keyword>
<feature type="compositionally biased region" description="Low complexity" evidence="3">
    <location>
        <begin position="330"/>
        <end position="339"/>
    </location>
</feature>
<dbReference type="GO" id="GO:0004622">
    <property type="term" value="F:phosphatidylcholine lysophospholipase activity"/>
    <property type="evidence" value="ECO:0007669"/>
    <property type="project" value="TreeGrafter"/>
</dbReference>
<protein>
    <recommendedName>
        <fullName evidence="5">DUF676 domain-containing protein</fullName>
    </recommendedName>
</protein>
<proteinExistence type="inferred from homology"/>
<evidence type="ECO:0000256" key="3">
    <source>
        <dbReference type="SAM" id="MobiDB-lite"/>
    </source>
</evidence>
<comment type="similarity">
    <text evidence="1">Belongs to the putative lipase ROG1 family.</text>
</comment>
<dbReference type="EMBL" id="BDGI01000176">
    <property type="protein sequence ID" value="GAV30377.1"/>
    <property type="molecule type" value="Genomic_DNA"/>
</dbReference>
<evidence type="ECO:0000313" key="6">
    <source>
        <dbReference type="EMBL" id="GAV30377.1"/>
    </source>
</evidence>
<organism evidence="6 7">
    <name type="scientific">Pichia membranifaciens</name>
    <dbReference type="NCBI Taxonomy" id="4926"/>
    <lineage>
        <taxon>Eukaryota</taxon>
        <taxon>Fungi</taxon>
        <taxon>Dikarya</taxon>
        <taxon>Ascomycota</taxon>
        <taxon>Saccharomycotina</taxon>
        <taxon>Pichiomycetes</taxon>
        <taxon>Pichiales</taxon>
        <taxon>Pichiaceae</taxon>
        <taxon>Pichia</taxon>
    </lineage>
</organism>
<evidence type="ECO:0000256" key="4">
    <source>
        <dbReference type="SAM" id="Phobius"/>
    </source>
</evidence>
<dbReference type="SUPFAM" id="SSF53474">
    <property type="entry name" value="alpha/beta-Hydrolases"/>
    <property type="match status" value="1"/>
</dbReference>
<evidence type="ECO:0000313" key="7">
    <source>
        <dbReference type="Proteomes" id="UP000186136"/>
    </source>
</evidence>
<accession>A0A1Q2YLE5</accession>
<keyword evidence="7" id="KW-1185">Reference proteome</keyword>
<comment type="caution">
    <text evidence="6">The sequence shown here is derived from an EMBL/GenBank/DDBJ whole genome shotgun (WGS) entry which is preliminary data.</text>
</comment>
<dbReference type="Proteomes" id="UP000186136">
    <property type="component" value="Unassembled WGS sequence"/>
</dbReference>
<dbReference type="PANTHER" id="PTHR12482">
    <property type="entry name" value="LIPASE ROG1-RELATED-RELATED"/>
    <property type="match status" value="1"/>
</dbReference>
<gene>
    <name evidence="6" type="ORF">PMKS-003888</name>
</gene>
<evidence type="ECO:0000259" key="5">
    <source>
        <dbReference type="Pfam" id="PF05057"/>
    </source>
</evidence>
<dbReference type="Gene3D" id="3.40.50.1820">
    <property type="entry name" value="alpha/beta hydrolase"/>
    <property type="match status" value="1"/>
</dbReference>
<keyword evidence="4" id="KW-0812">Transmembrane</keyword>